<dbReference type="SFLD" id="SFLDG00301">
    <property type="entry name" value="RuBisCO-like_proteins"/>
    <property type="match status" value="1"/>
</dbReference>
<dbReference type="Pfam" id="PF00016">
    <property type="entry name" value="RuBisCO_large"/>
    <property type="match status" value="1"/>
</dbReference>
<reference evidence="7 8" key="1">
    <citation type="submission" date="2020-04" db="EMBL/GenBank/DDBJ databases">
        <authorList>
            <person name="De Canck E."/>
        </authorList>
    </citation>
    <scope>NUCLEOTIDE SEQUENCE [LARGE SCALE GENOMIC DNA]</scope>
    <source>
        <strain evidence="7 8">LMG 27174</strain>
    </source>
</reference>
<evidence type="ECO:0000313" key="8">
    <source>
        <dbReference type="Proteomes" id="UP000494205"/>
    </source>
</evidence>
<proteinExistence type="inferred from homology"/>
<dbReference type="PANTHER" id="PTHR42704:SF17">
    <property type="entry name" value="RIBULOSE BISPHOSPHATE CARBOXYLASE LARGE CHAIN"/>
    <property type="match status" value="1"/>
</dbReference>
<dbReference type="EMBL" id="CADIJZ010000002">
    <property type="protein sequence ID" value="CAB3642634.1"/>
    <property type="molecule type" value="Genomic_DNA"/>
</dbReference>
<dbReference type="AlphaFoldDB" id="A0A6J4ZT84"/>
<dbReference type="GO" id="GO:0000287">
    <property type="term" value="F:magnesium ion binding"/>
    <property type="evidence" value="ECO:0007669"/>
    <property type="project" value="InterPro"/>
</dbReference>
<protein>
    <submittedName>
        <fullName evidence="7">3-oxo-isoapionate-4-phosphate transcarboxylase/hydrolase</fullName>
        <ecNumber evidence="7">3.7.1.-</ecNumber>
    </submittedName>
</protein>
<comment type="similarity">
    <text evidence="4">Belongs to the RuBisCO large chain family.</text>
</comment>
<dbReference type="EC" id="3.7.1.-" evidence="7"/>
<dbReference type="InterPro" id="IPR000685">
    <property type="entry name" value="RuBisCO_lsu_C"/>
</dbReference>
<dbReference type="InterPro" id="IPR033966">
    <property type="entry name" value="RuBisCO"/>
</dbReference>
<dbReference type="SUPFAM" id="SSF51649">
    <property type="entry name" value="RuBisCo, C-terminal domain"/>
    <property type="match status" value="1"/>
</dbReference>
<dbReference type="InterPro" id="IPR020878">
    <property type="entry name" value="RuBisCo_large_chain_AS"/>
</dbReference>
<evidence type="ECO:0000256" key="2">
    <source>
        <dbReference type="ARBA" id="ARBA00022723"/>
    </source>
</evidence>
<dbReference type="GO" id="GO:0016787">
    <property type="term" value="F:hydrolase activity"/>
    <property type="evidence" value="ECO:0007669"/>
    <property type="project" value="UniProtKB-KW"/>
</dbReference>
<dbReference type="InterPro" id="IPR036422">
    <property type="entry name" value="RuBisCO_lsu_N_sf"/>
</dbReference>
<dbReference type="Pfam" id="PF02788">
    <property type="entry name" value="RuBisCO_large_N"/>
    <property type="match status" value="1"/>
</dbReference>
<dbReference type="PROSITE" id="PS00157">
    <property type="entry name" value="RUBISCO_LARGE"/>
    <property type="match status" value="1"/>
</dbReference>
<keyword evidence="7" id="KW-0378">Hydrolase</keyword>
<dbReference type="SUPFAM" id="SSF54966">
    <property type="entry name" value="RuBisCO, large subunit, small (N-terminal) domain"/>
    <property type="match status" value="1"/>
</dbReference>
<name>A0A6J4ZT84_9BURK</name>
<comment type="cofactor">
    <cofactor evidence="1">
        <name>Mg(2+)</name>
        <dbReference type="ChEBI" id="CHEBI:18420"/>
    </cofactor>
</comment>
<evidence type="ECO:0000259" key="5">
    <source>
        <dbReference type="Pfam" id="PF00016"/>
    </source>
</evidence>
<dbReference type="GO" id="GO:0015977">
    <property type="term" value="P:carbon fixation"/>
    <property type="evidence" value="ECO:0007669"/>
    <property type="project" value="InterPro"/>
</dbReference>
<feature type="domain" description="Ribulose bisphosphate carboxylase large subunit ferrodoxin-like N-terminal" evidence="6">
    <location>
        <begin position="34"/>
        <end position="144"/>
    </location>
</feature>
<evidence type="ECO:0000259" key="6">
    <source>
        <dbReference type="Pfam" id="PF02788"/>
    </source>
</evidence>
<dbReference type="Gene3D" id="3.20.20.110">
    <property type="entry name" value="Ribulose bisphosphate carboxylase, large subunit, C-terminal domain"/>
    <property type="match status" value="1"/>
</dbReference>
<evidence type="ECO:0000256" key="3">
    <source>
        <dbReference type="ARBA" id="ARBA00022842"/>
    </source>
</evidence>
<keyword evidence="3" id="KW-0460">Magnesium</keyword>
<evidence type="ECO:0000313" key="7">
    <source>
        <dbReference type="EMBL" id="CAB3642634.1"/>
    </source>
</evidence>
<dbReference type="SFLD" id="SFLDS00014">
    <property type="entry name" value="RuBisCO"/>
    <property type="match status" value="1"/>
</dbReference>
<dbReference type="CDD" id="cd08207">
    <property type="entry name" value="RLP_NonPhot"/>
    <property type="match status" value="1"/>
</dbReference>
<dbReference type="InterPro" id="IPR017443">
    <property type="entry name" value="RuBisCO_lsu_fd_N"/>
</dbReference>
<dbReference type="InterPro" id="IPR036376">
    <property type="entry name" value="RuBisCO_lsu_C_sf"/>
</dbReference>
<gene>
    <name evidence="7" type="primary">oiaT_1</name>
    <name evidence="7" type="ORF">LMG27174_00534</name>
</gene>
<dbReference type="PANTHER" id="PTHR42704">
    <property type="entry name" value="RIBULOSE BISPHOSPHATE CARBOXYLASE"/>
    <property type="match status" value="1"/>
</dbReference>
<dbReference type="Proteomes" id="UP000494205">
    <property type="component" value="Unassembled WGS sequence"/>
</dbReference>
<dbReference type="GO" id="GO:0016984">
    <property type="term" value="F:ribulose-bisphosphate carboxylase activity"/>
    <property type="evidence" value="ECO:0007669"/>
    <property type="project" value="InterPro"/>
</dbReference>
<dbReference type="Gene3D" id="3.30.70.150">
    <property type="entry name" value="RuBisCO large subunit, N-terminal domain"/>
    <property type="match status" value="1"/>
</dbReference>
<keyword evidence="2" id="KW-0479">Metal-binding</keyword>
<evidence type="ECO:0000256" key="4">
    <source>
        <dbReference type="RuleBase" id="RU003834"/>
    </source>
</evidence>
<accession>A0A6J4ZT84</accession>
<organism evidence="7 8">
    <name type="scientific">Paraburkholderia rhynchosiae</name>
    <dbReference type="NCBI Taxonomy" id="487049"/>
    <lineage>
        <taxon>Bacteria</taxon>
        <taxon>Pseudomonadati</taxon>
        <taxon>Pseudomonadota</taxon>
        <taxon>Betaproteobacteria</taxon>
        <taxon>Burkholderiales</taxon>
        <taxon>Burkholderiaceae</taxon>
        <taxon>Paraburkholderia</taxon>
    </lineage>
</organism>
<sequence length="436" mass="47203">MTSVTSVDFCDFIEVTSNKDGIVSERIYATYWLETGDDPRRAADIIAGEQSSGTFVALPTETPRLKARSGARVERLDILETVERASLTGGIESNRHTRCTLELSWPIENFGPSLPNLMSTIAGNLFELRQVSGLRLTGLKLPLSFAAAYPGPAFGIEGTRRLSGVTHGPLIGTIIKPSVGLSPDQTAQQVRELIDGGIDFIKDDELQADGSHCPFDERVKAVMRVVNQHADRTGKKVMVAFNVTGDLDQMRRRHDLVLAQGGTCVMAVLNSVGLVGLHELRRHAQVPIHAHRAGWGYLTRCPELGWDYAPWQMLWRLAGADHMHVNGLRNKFSESDDSVITSARAVLAPVMPEAPMPAMPVFSSGQTGLQAADTYAAIGCADLIHTAGGGIFGHPQGVAAGVDALREAWVAAIEGVPLERHAQRHPSLRAALGFWK</sequence>
<evidence type="ECO:0000256" key="1">
    <source>
        <dbReference type="ARBA" id="ARBA00001946"/>
    </source>
</evidence>
<feature type="domain" description="Ribulose bisphosphate carboxylase large subunit C-terminal" evidence="5">
    <location>
        <begin position="155"/>
        <end position="435"/>
    </location>
</feature>